<dbReference type="Pfam" id="PF00149">
    <property type="entry name" value="Metallophos"/>
    <property type="match status" value="1"/>
</dbReference>
<gene>
    <name evidence="3" type="ORF">DesyoDRAFT_2154</name>
</gene>
<proteinExistence type="predicted"/>
<dbReference type="RefSeq" id="WP_007782725.1">
    <property type="nucleotide sequence ID" value="NZ_CM001441.1"/>
</dbReference>
<dbReference type="EMBL" id="CM001441">
    <property type="protein sequence ID" value="EHQ89239.1"/>
    <property type="molecule type" value="Genomic_DNA"/>
</dbReference>
<dbReference type="PANTHER" id="PTHR43143">
    <property type="entry name" value="METALLOPHOSPHOESTERASE, CALCINEURIN SUPERFAMILY"/>
    <property type="match status" value="1"/>
</dbReference>
<protein>
    <submittedName>
        <fullName evidence="3">Putative phosphohydrolase</fullName>
    </submittedName>
</protein>
<dbReference type="HOGENOM" id="CLU_054708_0_0_9"/>
<reference evidence="3 4" key="1">
    <citation type="submission" date="2011-11" db="EMBL/GenBank/DDBJ databases">
        <title>The Noncontiguous Finished genome of Desulfosporosinus youngiae DSM 17734.</title>
        <authorList>
            <consortium name="US DOE Joint Genome Institute (JGI-PGF)"/>
            <person name="Lucas S."/>
            <person name="Han J."/>
            <person name="Lapidus A."/>
            <person name="Cheng J.-F."/>
            <person name="Goodwin L."/>
            <person name="Pitluck S."/>
            <person name="Peters L."/>
            <person name="Ovchinnikova G."/>
            <person name="Lu M."/>
            <person name="Land M.L."/>
            <person name="Hauser L."/>
            <person name="Pester M."/>
            <person name="Spring S."/>
            <person name="Ollivier B."/>
            <person name="Rattei T."/>
            <person name="Klenk H.-P."/>
            <person name="Wagner M."/>
            <person name="Loy A."/>
            <person name="Woyke T.J."/>
        </authorList>
    </citation>
    <scope>NUCLEOTIDE SEQUENCE [LARGE SCALE GENOMIC DNA]</scope>
    <source>
        <strain evidence="3 4">DSM 17734</strain>
    </source>
</reference>
<evidence type="ECO:0000256" key="1">
    <source>
        <dbReference type="SAM" id="SignalP"/>
    </source>
</evidence>
<feature type="signal peptide" evidence="1">
    <location>
        <begin position="1"/>
        <end position="19"/>
    </location>
</feature>
<dbReference type="Gene3D" id="3.60.21.10">
    <property type="match status" value="1"/>
</dbReference>
<dbReference type="InterPro" id="IPR004843">
    <property type="entry name" value="Calcineurin-like_PHP"/>
</dbReference>
<dbReference type="InterPro" id="IPR029052">
    <property type="entry name" value="Metallo-depent_PP-like"/>
</dbReference>
<dbReference type="AlphaFoldDB" id="H5XUT2"/>
<keyword evidence="4" id="KW-1185">Reference proteome</keyword>
<dbReference type="Proteomes" id="UP000005104">
    <property type="component" value="Chromosome"/>
</dbReference>
<evidence type="ECO:0000259" key="2">
    <source>
        <dbReference type="Pfam" id="PF00149"/>
    </source>
</evidence>
<dbReference type="eggNOG" id="COG1409">
    <property type="taxonomic scope" value="Bacteria"/>
</dbReference>
<dbReference type="OrthoDB" id="1645838at2"/>
<sequence length="319" mass="36104">MRRLLLLLCIMIVSGLSLFNNETFVPPDKAANSQASSYSLVFAVIGDVHANTDSLEKAIRDLHTINPELNALIFNGDTVDQGIKKQYDALEKTLLKTNSMLPKTIIKNIGNHEFFNYDIEINSPQDVRDFINRYLEFADVDKVYHDTWVNGYHFISLGSEDGNSQTLDSIRAYISDEQRKWLTGKLAENYVPGKPIFVFLHQPLNSNPSSGWVGSDQSEEIRKILAQYPEVILFSSHTHADLTEKSVVLNQPFTKVHTGAIHYTIVRHAQEQSRTREPFIKGLYVEVMGNKVIIKGRNMKDQSWIFTQEINGVSAQSSA</sequence>
<dbReference type="GO" id="GO:0016787">
    <property type="term" value="F:hydrolase activity"/>
    <property type="evidence" value="ECO:0007669"/>
    <property type="project" value="UniProtKB-KW"/>
</dbReference>
<accession>H5XUT2</accession>
<feature type="chain" id="PRO_5038455490" evidence="1">
    <location>
        <begin position="20"/>
        <end position="319"/>
    </location>
</feature>
<feature type="domain" description="Calcineurin-like phosphoesterase" evidence="2">
    <location>
        <begin position="42"/>
        <end position="240"/>
    </location>
</feature>
<organism evidence="3 4">
    <name type="scientific">Desulfosporosinus youngiae DSM 17734</name>
    <dbReference type="NCBI Taxonomy" id="768710"/>
    <lineage>
        <taxon>Bacteria</taxon>
        <taxon>Bacillati</taxon>
        <taxon>Bacillota</taxon>
        <taxon>Clostridia</taxon>
        <taxon>Eubacteriales</taxon>
        <taxon>Desulfitobacteriaceae</taxon>
        <taxon>Desulfosporosinus</taxon>
    </lineage>
</organism>
<evidence type="ECO:0000313" key="3">
    <source>
        <dbReference type="EMBL" id="EHQ89239.1"/>
    </source>
</evidence>
<dbReference type="PANTHER" id="PTHR43143:SF1">
    <property type="entry name" value="SERINE_THREONINE-PROTEIN PHOSPHATASE CPPED1"/>
    <property type="match status" value="1"/>
</dbReference>
<name>H5XUT2_9FIRM</name>
<evidence type="ECO:0000313" key="4">
    <source>
        <dbReference type="Proteomes" id="UP000005104"/>
    </source>
</evidence>
<dbReference type="STRING" id="768710.DesyoDRAFT_2154"/>
<keyword evidence="3" id="KW-0378">Hydrolase</keyword>
<dbReference type="InterPro" id="IPR051918">
    <property type="entry name" value="STPP_CPPED1"/>
</dbReference>
<dbReference type="SUPFAM" id="SSF56300">
    <property type="entry name" value="Metallo-dependent phosphatases"/>
    <property type="match status" value="1"/>
</dbReference>
<keyword evidence="1" id="KW-0732">Signal</keyword>